<dbReference type="GO" id="GO:0005886">
    <property type="term" value="C:plasma membrane"/>
    <property type="evidence" value="ECO:0007669"/>
    <property type="project" value="UniProtKB-SubCell"/>
</dbReference>
<feature type="domain" description="Ig-like" evidence="9">
    <location>
        <begin position="76"/>
        <end position="168"/>
    </location>
</feature>
<evidence type="ECO:0000256" key="4">
    <source>
        <dbReference type="ARBA" id="ARBA00022859"/>
    </source>
</evidence>
<dbReference type="InterPro" id="IPR003599">
    <property type="entry name" value="Ig_sub"/>
</dbReference>
<keyword evidence="2" id="KW-1003">Cell membrane</keyword>
<evidence type="ECO:0000256" key="7">
    <source>
        <dbReference type="ARBA" id="ARBA00023180"/>
    </source>
</evidence>
<gene>
    <name evidence="10" type="ORF">EXN66_Car009813</name>
</gene>
<keyword evidence="11" id="KW-1185">Reference proteome</keyword>
<keyword evidence="8" id="KW-0812">Transmembrane</keyword>
<dbReference type="SMART" id="SM00409">
    <property type="entry name" value="IG"/>
    <property type="match status" value="2"/>
</dbReference>
<keyword evidence="3" id="KW-0732">Signal</keyword>
<dbReference type="AlphaFoldDB" id="A0A6G1PV72"/>
<evidence type="ECO:0000256" key="3">
    <source>
        <dbReference type="ARBA" id="ARBA00022729"/>
    </source>
</evidence>
<evidence type="ECO:0000313" key="11">
    <source>
        <dbReference type="Proteomes" id="UP000503349"/>
    </source>
</evidence>
<keyword evidence="8" id="KW-1133">Transmembrane helix</keyword>
<name>A0A6G1PV72_CHAAH</name>
<dbReference type="CDD" id="cd00099">
    <property type="entry name" value="IgV"/>
    <property type="match status" value="1"/>
</dbReference>
<dbReference type="GO" id="GO:0002376">
    <property type="term" value="P:immune system process"/>
    <property type="evidence" value="ECO:0007669"/>
    <property type="project" value="UniProtKB-KW"/>
</dbReference>
<dbReference type="Pfam" id="PF07686">
    <property type="entry name" value="V-set"/>
    <property type="match status" value="1"/>
</dbReference>
<proteinExistence type="predicted"/>
<accession>A0A6G1PV72</accession>
<keyword evidence="5 8" id="KW-0472">Membrane</keyword>
<evidence type="ECO:0000256" key="6">
    <source>
        <dbReference type="ARBA" id="ARBA00023157"/>
    </source>
</evidence>
<sequence length="214" mass="23770">MVQTVATGTYIKHSLRETFNNSRFTLTEGESQYILQIRNVIKEDEATYFCQTGTAYTQTIVNGIFLAVTDPNQQKPVYVNKNPKTQSVQLGDSVTLQCSLHCKNKENRDQCSGEHSVYWFRAGSAGSHPSIIYPHKSRKDEQQESSCVYSLSKTIQNSSDAGTYYCAVVTCGEILFGEGTQVETRENPGPVVIVLVVLLVLCVIVIAVLIFARD</sequence>
<dbReference type="GO" id="GO:0009617">
    <property type="term" value="P:response to bacterium"/>
    <property type="evidence" value="ECO:0007669"/>
    <property type="project" value="TreeGrafter"/>
</dbReference>
<dbReference type="SUPFAM" id="SSF48726">
    <property type="entry name" value="Immunoglobulin"/>
    <property type="match status" value="2"/>
</dbReference>
<dbReference type="InterPro" id="IPR013106">
    <property type="entry name" value="Ig_V-set"/>
</dbReference>
<organism evidence="10 11">
    <name type="scientific">Channa argus</name>
    <name type="common">Northern snakehead</name>
    <name type="synonym">Ophicephalus argus</name>
    <dbReference type="NCBI Taxonomy" id="215402"/>
    <lineage>
        <taxon>Eukaryota</taxon>
        <taxon>Metazoa</taxon>
        <taxon>Chordata</taxon>
        <taxon>Craniata</taxon>
        <taxon>Vertebrata</taxon>
        <taxon>Euteleostomi</taxon>
        <taxon>Actinopterygii</taxon>
        <taxon>Neopterygii</taxon>
        <taxon>Teleostei</taxon>
        <taxon>Neoteleostei</taxon>
        <taxon>Acanthomorphata</taxon>
        <taxon>Anabantaria</taxon>
        <taxon>Anabantiformes</taxon>
        <taxon>Channoidei</taxon>
        <taxon>Channidae</taxon>
        <taxon>Channa</taxon>
    </lineage>
</organism>
<evidence type="ECO:0000259" key="9">
    <source>
        <dbReference type="PROSITE" id="PS50835"/>
    </source>
</evidence>
<comment type="subcellular location">
    <subcellularLocation>
        <location evidence="1">Cell membrane</location>
    </subcellularLocation>
</comment>
<dbReference type="PANTHER" id="PTHR19433:SF133">
    <property type="entry name" value="IMMUNE-TYPE RECEPTOR 5 PRECURSOR-RELATED"/>
    <property type="match status" value="1"/>
</dbReference>
<evidence type="ECO:0000256" key="1">
    <source>
        <dbReference type="ARBA" id="ARBA00004236"/>
    </source>
</evidence>
<reference evidence="10 11" key="1">
    <citation type="submission" date="2019-02" db="EMBL/GenBank/DDBJ databases">
        <title>Opniocepnalus argus genome.</title>
        <authorList>
            <person name="Zhou C."/>
            <person name="Xiao S."/>
        </authorList>
    </citation>
    <scope>NUCLEOTIDE SEQUENCE [LARGE SCALE GENOMIC DNA]</scope>
    <source>
        <strain evidence="10">OARG1902GOOAL</strain>
        <tissue evidence="10">Muscle</tissue>
    </source>
</reference>
<dbReference type="Gene3D" id="2.60.40.10">
    <property type="entry name" value="Immunoglobulins"/>
    <property type="match status" value="2"/>
</dbReference>
<dbReference type="InterPro" id="IPR052051">
    <property type="entry name" value="TCR_complex_component"/>
</dbReference>
<dbReference type="EMBL" id="CM015720">
    <property type="protein sequence ID" value="KAF3694137.1"/>
    <property type="molecule type" value="Genomic_DNA"/>
</dbReference>
<evidence type="ECO:0000256" key="2">
    <source>
        <dbReference type="ARBA" id="ARBA00022475"/>
    </source>
</evidence>
<dbReference type="Proteomes" id="UP000503349">
    <property type="component" value="Chromosome 9"/>
</dbReference>
<protein>
    <recommendedName>
        <fullName evidence="9">Ig-like domain-containing protein</fullName>
    </recommendedName>
</protein>
<dbReference type="PANTHER" id="PTHR19433">
    <property type="entry name" value="T-CELL RECEPTOR ALPHA CHAIN V REGION-RELATED"/>
    <property type="match status" value="1"/>
</dbReference>
<keyword evidence="4" id="KW-0391">Immunity</keyword>
<evidence type="ECO:0000313" key="10">
    <source>
        <dbReference type="EMBL" id="KAF3694137.1"/>
    </source>
</evidence>
<keyword evidence="6" id="KW-1015">Disulfide bond</keyword>
<evidence type="ECO:0000256" key="8">
    <source>
        <dbReference type="SAM" id="Phobius"/>
    </source>
</evidence>
<dbReference type="InterPro" id="IPR036179">
    <property type="entry name" value="Ig-like_dom_sf"/>
</dbReference>
<dbReference type="InterPro" id="IPR013783">
    <property type="entry name" value="Ig-like_fold"/>
</dbReference>
<evidence type="ECO:0000256" key="5">
    <source>
        <dbReference type="ARBA" id="ARBA00023136"/>
    </source>
</evidence>
<dbReference type="InterPro" id="IPR007110">
    <property type="entry name" value="Ig-like_dom"/>
</dbReference>
<keyword evidence="7" id="KW-0325">Glycoprotein</keyword>
<dbReference type="PROSITE" id="PS50835">
    <property type="entry name" value="IG_LIKE"/>
    <property type="match status" value="1"/>
</dbReference>
<feature type="transmembrane region" description="Helical" evidence="8">
    <location>
        <begin position="191"/>
        <end position="212"/>
    </location>
</feature>
<reference evidence="11" key="2">
    <citation type="submission" date="2019-02" db="EMBL/GenBank/DDBJ databases">
        <title>Opniocepnalus argus Var Kimnra genome.</title>
        <authorList>
            <person name="Zhou C."/>
            <person name="Xiao S."/>
        </authorList>
    </citation>
    <scope>NUCLEOTIDE SEQUENCE [LARGE SCALE GENOMIC DNA]</scope>
</reference>